<feature type="chain" id="PRO_5047225446" evidence="1">
    <location>
        <begin position="20"/>
        <end position="494"/>
    </location>
</feature>
<dbReference type="InterPro" id="IPR026950">
    <property type="entry name" value="Caps_assemb_Wzi"/>
</dbReference>
<comment type="caution">
    <text evidence="2">The sequence shown here is derived from an EMBL/GenBank/DDBJ whole genome shotgun (WGS) entry which is preliminary data.</text>
</comment>
<dbReference type="Proteomes" id="UP001596106">
    <property type="component" value="Unassembled WGS sequence"/>
</dbReference>
<reference evidence="3" key="1">
    <citation type="journal article" date="2019" name="Int. J. Syst. Evol. Microbiol.">
        <title>The Global Catalogue of Microorganisms (GCM) 10K type strain sequencing project: providing services to taxonomists for standard genome sequencing and annotation.</title>
        <authorList>
            <consortium name="The Broad Institute Genomics Platform"/>
            <consortium name="The Broad Institute Genome Sequencing Center for Infectious Disease"/>
            <person name="Wu L."/>
            <person name="Ma J."/>
        </authorList>
    </citation>
    <scope>NUCLEOTIDE SEQUENCE [LARGE SCALE GENOMIC DNA]</scope>
    <source>
        <strain evidence="3">CCUG 55250</strain>
    </source>
</reference>
<proteinExistence type="predicted"/>
<sequence>MRCLFLFATGWLLASPALAQSLVSKPVSHPVRAELELGGMVSSTRQIPFWLRTNQFGMVPLEGPFATLRGSLQREYRTDTTATRKNRLQWGAGVYGAVNTGKTNSFVLPEAFAKVRYGKFEVYAGRRREVVGIGDTTFSSGFVVWSGNSLPVPKVQLHTPDYIPIGGFVKKLVAFRIGYAHGWFNAPYIQGAYLHQKYIYGRFGKPHWKFKLYTGLNHQVQWGGHADYLIGTIYAVNGRLPSSFQDYLTLILARYPKDRVNNQQSSFDGENRIGNHIGSIDYALEWTGNRARFLLYYQHLYEDASGVVLLNFPDGLWGLRYRNRPRQSNPRLRLHTALVEWLPTKNQSGPIFDQTAQYQGADNYYNHGQYREGWSYFGRTIGTPFIMPRADLSETVRQSTGGGFFPNNRVNAWYLGLDGSVYGFQVQARASYSRNFGNFTRPYALPFEQFSALLTAHHSLPRLANTQIGVSVALDRGGLLSRQTGAFLSVKKNW</sequence>
<dbReference type="RefSeq" id="WP_379841551.1">
    <property type="nucleotide sequence ID" value="NZ_JBHSMA010000001.1"/>
</dbReference>
<name>A0ABW0I7R1_9BACT</name>
<keyword evidence="3" id="KW-1185">Reference proteome</keyword>
<gene>
    <name evidence="2" type="ORF">ACFPMF_04520</name>
</gene>
<dbReference type="Pfam" id="PF14052">
    <property type="entry name" value="Caps_assemb_Wzi"/>
    <property type="match status" value="1"/>
</dbReference>
<accession>A0ABW0I7R1</accession>
<evidence type="ECO:0000313" key="3">
    <source>
        <dbReference type="Proteomes" id="UP001596106"/>
    </source>
</evidence>
<feature type="signal peptide" evidence="1">
    <location>
        <begin position="1"/>
        <end position="19"/>
    </location>
</feature>
<evidence type="ECO:0000313" key="2">
    <source>
        <dbReference type="EMBL" id="MFC5408558.1"/>
    </source>
</evidence>
<dbReference type="Gene3D" id="2.40.160.130">
    <property type="entry name" value="Capsule assembly protein Wzi"/>
    <property type="match status" value="1"/>
</dbReference>
<dbReference type="EMBL" id="JBHSMA010000001">
    <property type="protein sequence ID" value="MFC5408558.1"/>
    <property type="molecule type" value="Genomic_DNA"/>
</dbReference>
<organism evidence="2 3">
    <name type="scientific">Larkinella bovis</name>
    <dbReference type="NCBI Taxonomy" id="683041"/>
    <lineage>
        <taxon>Bacteria</taxon>
        <taxon>Pseudomonadati</taxon>
        <taxon>Bacteroidota</taxon>
        <taxon>Cytophagia</taxon>
        <taxon>Cytophagales</taxon>
        <taxon>Spirosomataceae</taxon>
        <taxon>Larkinella</taxon>
    </lineage>
</organism>
<keyword evidence="1" id="KW-0732">Signal</keyword>
<dbReference type="InterPro" id="IPR038636">
    <property type="entry name" value="Wzi_sf"/>
</dbReference>
<protein>
    <submittedName>
        <fullName evidence="2">Capsule assembly Wzi family protein</fullName>
    </submittedName>
</protein>
<evidence type="ECO:0000256" key="1">
    <source>
        <dbReference type="SAM" id="SignalP"/>
    </source>
</evidence>